<dbReference type="InterPro" id="IPR006108">
    <property type="entry name" value="3HC_DH_C"/>
</dbReference>
<dbReference type="AlphaFoldDB" id="A0A8J8JSK8"/>
<dbReference type="EMBL" id="WHPF01000012">
    <property type="protein sequence ID" value="NNV57092.1"/>
    <property type="molecule type" value="Genomic_DNA"/>
</dbReference>
<dbReference type="Gene3D" id="1.10.1040.10">
    <property type="entry name" value="N-(1-d-carboxylethyl)-l-norvaline Dehydrogenase, domain 2"/>
    <property type="match status" value="1"/>
</dbReference>
<dbReference type="GO" id="GO:0016616">
    <property type="term" value="F:oxidoreductase activity, acting on the CH-OH group of donors, NAD or NADP as acceptor"/>
    <property type="evidence" value="ECO:0007669"/>
    <property type="project" value="InterPro"/>
</dbReference>
<dbReference type="GO" id="GO:0006631">
    <property type="term" value="P:fatty acid metabolic process"/>
    <property type="evidence" value="ECO:0007669"/>
    <property type="project" value="InterPro"/>
</dbReference>
<accession>A0A8J8JSK8</accession>
<dbReference type="InterPro" id="IPR008927">
    <property type="entry name" value="6-PGluconate_DH-like_C_sf"/>
</dbReference>
<evidence type="ECO:0000259" key="1">
    <source>
        <dbReference type="Pfam" id="PF00725"/>
    </source>
</evidence>
<evidence type="ECO:0000313" key="2">
    <source>
        <dbReference type="EMBL" id="NNV57092.1"/>
    </source>
</evidence>
<proteinExistence type="predicted"/>
<dbReference type="SUPFAM" id="SSF48179">
    <property type="entry name" value="6-phosphogluconate dehydrogenase C-terminal domain-like"/>
    <property type="match status" value="1"/>
</dbReference>
<protein>
    <recommendedName>
        <fullName evidence="1">3-hydroxyacyl-CoA dehydrogenase C-terminal domain-containing protein</fullName>
    </recommendedName>
</protein>
<dbReference type="RefSeq" id="WP_171609036.1">
    <property type="nucleotide sequence ID" value="NZ_WHPF01000012.1"/>
</dbReference>
<feature type="domain" description="3-hydroxyacyl-CoA dehydrogenase C-terminal" evidence="1">
    <location>
        <begin position="125"/>
        <end position="194"/>
    </location>
</feature>
<dbReference type="Proteomes" id="UP000598971">
    <property type="component" value="Unassembled WGS sequence"/>
</dbReference>
<organism evidence="2 3">
    <name type="scientific">Limnovirga soli</name>
    <dbReference type="NCBI Taxonomy" id="2656915"/>
    <lineage>
        <taxon>Bacteria</taxon>
        <taxon>Pseudomonadati</taxon>
        <taxon>Bacteroidota</taxon>
        <taxon>Chitinophagia</taxon>
        <taxon>Chitinophagales</taxon>
        <taxon>Chitinophagaceae</taxon>
        <taxon>Limnovirga</taxon>
    </lineage>
</organism>
<name>A0A8J8JSK8_9BACT</name>
<dbReference type="Pfam" id="PF00725">
    <property type="entry name" value="3HCDH"/>
    <property type="match status" value="1"/>
</dbReference>
<comment type="caution">
    <text evidence="2">The sequence shown here is derived from an EMBL/GenBank/DDBJ whole genome shotgun (WGS) entry which is preliminary data.</text>
</comment>
<gene>
    <name evidence="2" type="ORF">GD597_16585</name>
</gene>
<dbReference type="InterPro" id="IPR013328">
    <property type="entry name" value="6PGD_dom2"/>
</dbReference>
<sequence length="209" mass="23498">MRIGVIATTAQKTAWLSKFGDREDTNFLPENTIDLTDENAFDVIFHVAFDEKLVPIISTSLPVVANAVVNTLSDLPKNYSRINAWPGFLERNQLELVNGNLHKKAIEELLSQMQCPYIECPDIPGMITARTISMIINEAYFAYGDNVSTMPDIDIAMKLGTNYPYGPFEWSRKIGIDHIYTLLKKLYDTDDRYEIAPALASAAALFNNQ</sequence>
<reference evidence="2" key="1">
    <citation type="submission" date="2019-10" db="EMBL/GenBank/DDBJ databases">
        <title>Draft genome sequence of Panacibacter sp. KCS-6.</title>
        <authorList>
            <person name="Yim K.J."/>
        </authorList>
    </citation>
    <scope>NUCLEOTIDE SEQUENCE</scope>
    <source>
        <strain evidence="2">KCS-6</strain>
    </source>
</reference>
<evidence type="ECO:0000313" key="3">
    <source>
        <dbReference type="Proteomes" id="UP000598971"/>
    </source>
</evidence>
<keyword evidence="3" id="KW-1185">Reference proteome</keyword>